<reference evidence="1 2" key="1">
    <citation type="journal article" date="2010" name="Stand. Genomic Sci.">
        <title>Complete genome sequence of Geodermatophilus obscurus type strain (G-20).</title>
        <authorList>
            <person name="Ivanova N."/>
            <person name="Sikorski J."/>
            <person name="Jando M."/>
            <person name="Munk C."/>
            <person name="Lapidus A."/>
            <person name="Glavina Del Rio T."/>
            <person name="Copeland A."/>
            <person name="Tice H."/>
            <person name="Cheng J.-F."/>
            <person name="Lucas S."/>
            <person name="Chen F."/>
            <person name="Nolan M."/>
            <person name="Bruce D."/>
            <person name="Goodwin L."/>
            <person name="Pitluck S."/>
            <person name="Mavromatis K."/>
            <person name="Mikhailova N."/>
            <person name="Pati A."/>
            <person name="Chen A."/>
            <person name="Palaniappan K."/>
            <person name="Land M."/>
            <person name="Hauser L."/>
            <person name="Chang Y.-J."/>
            <person name="Jeffries C.D."/>
            <person name="Meincke L."/>
            <person name="Brettin T."/>
            <person name="Detter J.C."/>
            <person name="Detter J.C."/>
            <person name="Rohde M."/>
            <person name="Goeker M."/>
            <person name="Bristow J."/>
            <person name="Eisen J.A."/>
            <person name="Markowitz V."/>
            <person name="Hugenholtz P."/>
            <person name="Kyrpides N.C."/>
            <person name="Klenk H.-P."/>
        </authorList>
    </citation>
    <scope>NUCLEOTIDE SEQUENCE [LARGE SCALE GENOMIC DNA]</scope>
    <source>
        <strain evidence="2">ATCC 25078 / DSM 43160 / JCM 3152 / KCC A-0152 / KCTC 9177 / NBRC 13315 / NRRL B-3577 / G-20</strain>
    </source>
</reference>
<evidence type="ECO:0000313" key="2">
    <source>
        <dbReference type="Proteomes" id="UP000001382"/>
    </source>
</evidence>
<proteinExistence type="predicted"/>
<dbReference type="AlphaFoldDB" id="D2SBQ5"/>
<dbReference type="RefSeq" id="WP_012949587.1">
    <property type="nucleotide sequence ID" value="NC_013757.1"/>
</dbReference>
<dbReference type="Proteomes" id="UP000001382">
    <property type="component" value="Chromosome"/>
</dbReference>
<dbReference type="KEGG" id="gob:Gobs_3574"/>
<dbReference type="EMBL" id="CP001867">
    <property type="protein sequence ID" value="ADB76162.1"/>
    <property type="molecule type" value="Genomic_DNA"/>
</dbReference>
<sequence length="218" mass="22243">MTEPTPDSPAEPPADEGPPTVITRWATTADVPPAAWAAMSSDMRDVLAVTAAGGATVTHPDDPAGPPLFTPATIAFRVTTPDGPPLTVEVKRAAGSGRVETSATRTTGLVHLTMTRAAQHWGALVRTDSGADTRARAFADALGETLFGAADRAVGGGIPLPPVETARGITRAAYERAAADAPPGGDVVGYLNAAIAELTEERDGRALAAAALPPPDRR</sequence>
<dbReference type="HOGENOM" id="CLU_1265440_0_0_11"/>
<keyword evidence="2" id="KW-1185">Reference proteome</keyword>
<gene>
    <name evidence="1" type="ordered locus">Gobs_3574</name>
</gene>
<name>D2SBQ5_GEOOG</name>
<accession>D2SBQ5</accession>
<evidence type="ECO:0000313" key="1">
    <source>
        <dbReference type="EMBL" id="ADB76162.1"/>
    </source>
</evidence>
<organism evidence="1 2">
    <name type="scientific">Geodermatophilus obscurus (strain ATCC 25078 / DSM 43160 / JCM 3152 / CCUG 61914 / KCC A-0152 / KCTC 9177 / NBRC 13315 / NRRL B-3577 / G-20)</name>
    <dbReference type="NCBI Taxonomy" id="526225"/>
    <lineage>
        <taxon>Bacteria</taxon>
        <taxon>Bacillati</taxon>
        <taxon>Actinomycetota</taxon>
        <taxon>Actinomycetes</taxon>
        <taxon>Geodermatophilales</taxon>
        <taxon>Geodermatophilaceae</taxon>
        <taxon>Geodermatophilus</taxon>
    </lineage>
</organism>
<reference evidence="2" key="2">
    <citation type="submission" date="2010-01" db="EMBL/GenBank/DDBJ databases">
        <title>The complete genome of Geodermatophilus obscurus DSM 43160.</title>
        <authorList>
            <consortium name="US DOE Joint Genome Institute (JGI-PGF)"/>
            <person name="Lucas S."/>
            <person name="Copeland A."/>
            <person name="Lapidus A."/>
            <person name="Glavina del Rio T."/>
            <person name="Dalin E."/>
            <person name="Tice H."/>
            <person name="Bruce D."/>
            <person name="Goodwin L."/>
            <person name="Pitluck S."/>
            <person name="Kyrpides N."/>
            <person name="Mavromatis K."/>
            <person name="Ivanova N."/>
            <person name="Munk A.C."/>
            <person name="Brettin T."/>
            <person name="Detter J.C."/>
            <person name="Han C."/>
            <person name="Larimer F."/>
            <person name="Land M."/>
            <person name="Hauser L."/>
            <person name="Markowitz V."/>
            <person name="Cheng J.-F."/>
            <person name="Hugenholtz P."/>
            <person name="Woyke T."/>
            <person name="Wu D."/>
            <person name="Jando M."/>
            <person name="Schneider S."/>
            <person name="Klenk H.-P."/>
            <person name="Eisen J.A."/>
        </authorList>
    </citation>
    <scope>NUCLEOTIDE SEQUENCE [LARGE SCALE GENOMIC DNA]</scope>
    <source>
        <strain evidence="2">ATCC 25078 / DSM 43160 / JCM 3152 / KCC A-0152 / KCTC 9177 / NBRC 13315 / NRRL B-3577 / G-20</strain>
    </source>
</reference>
<protein>
    <submittedName>
        <fullName evidence="1">Uncharacterized protein</fullName>
    </submittedName>
</protein>